<evidence type="ECO:0000256" key="11">
    <source>
        <dbReference type="ARBA" id="ARBA00023211"/>
    </source>
</evidence>
<dbReference type="InterPro" id="IPR004843">
    <property type="entry name" value="Calcineurin-like_PHP"/>
</dbReference>
<feature type="region of interest" description="Disordered" evidence="13">
    <location>
        <begin position="529"/>
        <end position="590"/>
    </location>
</feature>
<evidence type="ECO:0000256" key="3">
    <source>
        <dbReference type="ARBA" id="ARBA00001954"/>
    </source>
</evidence>
<comment type="cofactor">
    <cofactor evidence="3">
        <name>Fe(2+)</name>
        <dbReference type="ChEBI" id="CHEBI:29033"/>
    </cofactor>
</comment>
<keyword evidence="8" id="KW-0378">Hydrolase</keyword>
<dbReference type="GO" id="GO:0000398">
    <property type="term" value="P:mRNA splicing, via spliceosome"/>
    <property type="evidence" value="ECO:0007669"/>
    <property type="project" value="TreeGrafter"/>
</dbReference>
<dbReference type="SMART" id="SM01124">
    <property type="entry name" value="DBR1"/>
    <property type="match status" value="1"/>
</dbReference>
<organism evidence="15 16">
    <name type="scientific">Pseudozyma antarctica (strain T-34)</name>
    <name type="common">Yeast</name>
    <name type="synonym">Candida antarctica</name>
    <dbReference type="NCBI Taxonomy" id="1151754"/>
    <lineage>
        <taxon>Eukaryota</taxon>
        <taxon>Fungi</taxon>
        <taxon>Dikarya</taxon>
        <taxon>Basidiomycota</taxon>
        <taxon>Ustilaginomycotina</taxon>
        <taxon>Ustilaginomycetes</taxon>
        <taxon>Ustilaginales</taxon>
        <taxon>Ustilaginaceae</taxon>
        <taxon>Moesziomyces</taxon>
    </lineage>
</organism>
<name>M9LZG9_PSEA3</name>
<evidence type="ECO:0000256" key="4">
    <source>
        <dbReference type="ARBA" id="ARBA00004123"/>
    </source>
</evidence>
<feature type="compositionally biased region" description="Basic and acidic residues" evidence="13">
    <location>
        <begin position="572"/>
        <end position="590"/>
    </location>
</feature>
<keyword evidence="10" id="KW-0408">Iron</keyword>
<comment type="subcellular location">
    <subcellularLocation>
        <location evidence="4">Nucleus</location>
    </subcellularLocation>
</comment>
<keyword evidence="6" id="KW-0507">mRNA processing</keyword>
<feature type="compositionally biased region" description="Acidic residues" evidence="13">
    <location>
        <begin position="561"/>
        <end position="571"/>
    </location>
</feature>
<dbReference type="Pfam" id="PF00149">
    <property type="entry name" value="Metallophos"/>
    <property type="match status" value="1"/>
</dbReference>
<comment type="cofactor">
    <cofactor evidence="1">
        <name>Mn(2+)</name>
        <dbReference type="ChEBI" id="CHEBI:29035"/>
    </cofactor>
</comment>
<dbReference type="CDD" id="cd00844">
    <property type="entry name" value="MPP_Dbr1_N"/>
    <property type="match status" value="1"/>
</dbReference>
<dbReference type="PANTHER" id="PTHR12849">
    <property type="entry name" value="RNA LARIAT DEBRANCHING ENZYME"/>
    <property type="match status" value="1"/>
</dbReference>
<evidence type="ECO:0000259" key="14">
    <source>
        <dbReference type="SMART" id="SM01124"/>
    </source>
</evidence>
<evidence type="ECO:0000256" key="1">
    <source>
        <dbReference type="ARBA" id="ARBA00001936"/>
    </source>
</evidence>
<evidence type="ECO:0000256" key="7">
    <source>
        <dbReference type="ARBA" id="ARBA00022723"/>
    </source>
</evidence>
<feature type="domain" description="Lariat debranching enzyme C-terminal" evidence="14">
    <location>
        <begin position="360"/>
        <end position="532"/>
    </location>
</feature>
<evidence type="ECO:0000256" key="12">
    <source>
        <dbReference type="ARBA" id="ARBA00023242"/>
    </source>
</evidence>
<dbReference type="Proteomes" id="UP000011976">
    <property type="component" value="Unassembled WGS sequence"/>
</dbReference>
<dbReference type="SUPFAM" id="SSF56300">
    <property type="entry name" value="Metallo-dependent phosphatases"/>
    <property type="match status" value="1"/>
</dbReference>
<gene>
    <name evidence="15" type="ORF">PANT_7d00261</name>
</gene>
<keyword evidence="11" id="KW-0464">Manganese</keyword>
<keyword evidence="7" id="KW-0479">Metal-binding</keyword>
<dbReference type="OrthoDB" id="407609at2759"/>
<dbReference type="AlphaFoldDB" id="M9LZG9"/>
<dbReference type="Pfam" id="PF05011">
    <property type="entry name" value="DBR1"/>
    <property type="match status" value="1"/>
</dbReference>
<dbReference type="GO" id="GO:0008419">
    <property type="term" value="F:RNA lariat debranching enzyme activity"/>
    <property type="evidence" value="ECO:0007669"/>
    <property type="project" value="UniProtKB-ARBA"/>
</dbReference>
<dbReference type="GO" id="GO:0005634">
    <property type="term" value="C:nucleus"/>
    <property type="evidence" value="ECO:0007669"/>
    <property type="project" value="UniProtKB-SubCell"/>
</dbReference>
<evidence type="ECO:0000256" key="2">
    <source>
        <dbReference type="ARBA" id="ARBA00001947"/>
    </source>
</evidence>
<evidence type="ECO:0000256" key="9">
    <source>
        <dbReference type="ARBA" id="ARBA00022833"/>
    </source>
</evidence>
<keyword evidence="12" id="KW-0539">Nucleus</keyword>
<dbReference type="InterPro" id="IPR041816">
    <property type="entry name" value="Dbr1_N"/>
</dbReference>
<feature type="compositionally biased region" description="Pro residues" evidence="13">
    <location>
        <begin position="537"/>
        <end position="550"/>
    </location>
</feature>
<evidence type="ECO:0000313" key="15">
    <source>
        <dbReference type="EMBL" id="GAC72760.1"/>
    </source>
</evidence>
<dbReference type="PANTHER" id="PTHR12849:SF0">
    <property type="entry name" value="LARIAT DEBRANCHING ENZYME"/>
    <property type="match status" value="1"/>
</dbReference>
<proteinExistence type="inferred from homology"/>
<dbReference type="STRING" id="1151754.M9LZG9"/>
<evidence type="ECO:0000256" key="8">
    <source>
        <dbReference type="ARBA" id="ARBA00022801"/>
    </source>
</evidence>
<dbReference type="InterPro" id="IPR007708">
    <property type="entry name" value="DBR1_C"/>
</dbReference>
<evidence type="ECO:0000313" key="16">
    <source>
        <dbReference type="Proteomes" id="UP000011976"/>
    </source>
</evidence>
<reference evidence="16" key="1">
    <citation type="journal article" date="2013" name="Genome Announc.">
        <title>Genome sequence of the basidiomycetous yeast Pseudozyma antarctica T-34, a producer of the glycolipid biosurfactants mannosylerythritol lipids.</title>
        <authorList>
            <person name="Morita T."/>
            <person name="Koike H."/>
            <person name="Koyama Y."/>
            <person name="Hagiwara H."/>
            <person name="Ito E."/>
            <person name="Fukuoka T."/>
            <person name="Imura T."/>
            <person name="Machida M."/>
            <person name="Kitamoto D."/>
        </authorList>
    </citation>
    <scope>NUCLEOTIDE SEQUENCE [LARGE SCALE GENOMIC DNA]</scope>
    <source>
        <strain evidence="16">T-34</strain>
    </source>
</reference>
<evidence type="ECO:0000256" key="6">
    <source>
        <dbReference type="ARBA" id="ARBA00022664"/>
    </source>
</evidence>
<evidence type="ECO:0000256" key="5">
    <source>
        <dbReference type="ARBA" id="ARBA00006045"/>
    </source>
</evidence>
<comment type="cofactor">
    <cofactor evidence="2">
        <name>Zn(2+)</name>
        <dbReference type="ChEBI" id="CHEBI:29105"/>
    </cofactor>
</comment>
<dbReference type="FunFam" id="3.60.21.10:FF:000035">
    <property type="entry name" value="Lariat debranching enzyme"/>
    <property type="match status" value="1"/>
</dbReference>
<protein>
    <submittedName>
        <fullName evidence="15">RNA lariat debranching enzyme</fullName>
    </submittedName>
</protein>
<evidence type="ECO:0000256" key="10">
    <source>
        <dbReference type="ARBA" id="ARBA00023004"/>
    </source>
</evidence>
<accession>M9LZG9</accession>
<dbReference type="InterPro" id="IPR029052">
    <property type="entry name" value="Metallo-depent_PP-like"/>
</dbReference>
<dbReference type="GO" id="GO:0046872">
    <property type="term" value="F:metal ion binding"/>
    <property type="evidence" value="ECO:0007669"/>
    <property type="project" value="UniProtKB-KW"/>
</dbReference>
<evidence type="ECO:0000256" key="13">
    <source>
        <dbReference type="SAM" id="MobiDB-lite"/>
    </source>
</evidence>
<keyword evidence="9" id="KW-0862">Zinc</keyword>
<sequence>MHQQQLCHHALAPARPFRTLHPRPPRLQLIRTHRLFLFRSIGDSISLAARVQLTSCCSHAAHASARSPSSPPQVTMKLAIQGCSHGELDAIYASVLRIERERSIHIDALLLCGDFQAVRNPADLHALSVPPKYRQLGEFHAYYAGHKLAPVLTLVIGGNHEASNYMHELYHGGWLAPNIYYLGAAGAVELNGLLVAGISGIYKSQDYHKGRYERLPYDAGSLRSCYHTREFDVLRLSALAADKVDIVMSHDWPNTIEQWGDTQTLIRKKPFFEKEISTQSLGSPPLMQLLQQLKPAFWFSAHLHVKFAAIFPHGRTAAGTQEAQASENANPEALDIDLDFDEDSAAADAAGVEDKPASVMDSASESGVTRFLALHKCLSHTPFLQVIEHASPLDDELAARKAAVNNEQRVMPRLRFSPRWLAITRAFHPHLSLSYRQAALPDPAQPDFAAQIQAELRAVDEHLASLAPRAGKRKLDQQEASDDPLDVFGVQRFVRTAPALHEPGGDATGQPAWYTNPQTEQFCALAGIPNKINPRPYQQPPMPNLAPPPQDWTDPNALAIDMDDFDSPEADDVLRLDDDESQTRWKEGTG</sequence>
<comment type="similarity">
    <text evidence="5">Belongs to the lariat debranching enzyme family.</text>
</comment>
<dbReference type="EMBL" id="DF196773">
    <property type="protein sequence ID" value="GAC72760.1"/>
    <property type="molecule type" value="Genomic_DNA"/>
</dbReference>